<dbReference type="Pfam" id="PF25975">
    <property type="entry name" value="CzcB_C"/>
    <property type="match status" value="1"/>
</dbReference>
<dbReference type="PANTHER" id="PTHR30097">
    <property type="entry name" value="CATION EFFLUX SYSTEM PROTEIN CUSB"/>
    <property type="match status" value="1"/>
</dbReference>
<keyword evidence="9" id="KW-1185">Reference proteome</keyword>
<dbReference type="Pfam" id="PF25973">
    <property type="entry name" value="BSH_CzcB"/>
    <property type="match status" value="1"/>
</dbReference>
<organism evidence="8 9">
    <name type="scientific">Bordetella petrii (strain ATCC BAA-461 / DSM 12804 / CCUG 43448 / CIP 107267 / Se-1111R)</name>
    <dbReference type="NCBI Taxonomy" id="340100"/>
    <lineage>
        <taxon>Bacteria</taxon>
        <taxon>Pseudomonadati</taxon>
        <taxon>Pseudomonadota</taxon>
        <taxon>Betaproteobacteria</taxon>
        <taxon>Burkholderiales</taxon>
        <taxon>Alcaligenaceae</taxon>
        <taxon>Bordetella</taxon>
    </lineage>
</organism>
<dbReference type="NCBIfam" id="TIGR01730">
    <property type="entry name" value="RND_mfp"/>
    <property type="match status" value="1"/>
</dbReference>
<dbReference type="GO" id="GO:0030288">
    <property type="term" value="C:outer membrane-bounded periplasmic space"/>
    <property type="evidence" value="ECO:0007669"/>
    <property type="project" value="TreeGrafter"/>
</dbReference>
<evidence type="ECO:0000256" key="1">
    <source>
        <dbReference type="ARBA" id="ARBA00009477"/>
    </source>
</evidence>
<dbReference type="GO" id="GO:0016020">
    <property type="term" value="C:membrane"/>
    <property type="evidence" value="ECO:0007669"/>
    <property type="project" value="InterPro"/>
</dbReference>
<dbReference type="InterPro" id="IPR058792">
    <property type="entry name" value="Beta-barrel_RND_2"/>
</dbReference>
<dbReference type="KEGG" id="bpt:Bpet4607"/>
<dbReference type="EMBL" id="AM902716">
    <property type="protein sequence ID" value="CAP44958.1"/>
    <property type="molecule type" value="Genomic_DNA"/>
</dbReference>
<reference evidence="8 9" key="1">
    <citation type="journal article" date="2008" name="BMC Genomics">
        <title>The missing link: Bordetella petrii is endowed with both the metabolic versatility of environmental bacteria and virulence traits of pathogenic Bordetellae.</title>
        <authorList>
            <person name="Gross R."/>
            <person name="Guzman C.A."/>
            <person name="Sebaihia M."/>
            <person name="Martins Dos Santos V.A."/>
            <person name="Pieper D.H."/>
            <person name="Koebnik R."/>
            <person name="Lechner M."/>
            <person name="Bartels D."/>
            <person name="Buhrmester J."/>
            <person name="Choudhuri J.V."/>
            <person name="Ebensen T."/>
            <person name="Gaigalat L."/>
            <person name="Herrmann S."/>
            <person name="Khachane A.N."/>
            <person name="Larisch C."/>
            <person name="Link S."/>
            <person name="Linke B."/>
            <person name="Meyer F."/>
            <person name="Mormann S."/>
            <person name="Nakunst D."/>
            <person name="Rueckert C."/>
            <person name="Schneiker-Bekel S."/>
            <person name="Schulze K."/>
            <person name="Vorhoelter F.J."/>
            <person name="Yevsa T."/>
            <person name="Engle J.T."/>
            <person name="Goldman W.E."/>
            <person name="Puehler A."/>
            <person name="Goebel U.B."/>
            <person name="Goesmann A."/>
            <person name="Bloecker H."/>
            <person name="Kaiser O."/>
            <person name="Martinez-Arias R."/>
        </authorList>
    </citation>
    <scope>NUCLEOTIDE SEQUENCE [LARGE SCALE GENOMIC DNA]</scope>
    <source>
        <strain evidence="9">ATCC BAA-461 / DSM 12804 / CCUG 43448 / CIP 107267 / Se-1111R</strain>
    </source>
</reference>
<dbReference type="InterPro" id="IPR051909">
    <property type="entry name" value="MFP_Cation_Efflux"/>
</dbReference>
<proteinExistence type="inferred from homology"/>
<dbReference type="InterPro" id="IPR058647">
    <property type="entry name" value="BSH_CzcB-like"/>
</dbReference>
<dbReference type="Proteomes" id="UP000001225">
    <property type="component" value="Chromosome"/>
</dbReference>
<dbReference type="InterPro" id="IPR006143">
    <property type="entry name" value="RND_pump_MFP"/>
</dbReference>
<feature type="domain" description="CzcB-like barrel-sandwich hybrid" evidence="6">
    <location>
        <begin position="94"/>
        <end position="232"/>
    </location>
</feature>
<keyword evidence="4" id="KW-0175">Coiled coil</keyword>
<evidence type="ECO:0000313" key="9">
    <source>
        <dbReference type="Proteomes" id="UP000001225"/>
    </source>
</evidence>
<evidence type="ECO:0000259" key="6">
    <source>
        <dbReference type="Pfam" id="PF25973"/>
    </source>
</evidence>
<dbReference type="GO" id="GO:0046914">
    <property type="term" value="F:transition metal ion binding"/>
    <property type="evidence" value="ECO:0007669"/>
    <property type="project" value="TreeGrafter"/>
</dbReference>
<evidence type="ECO:0000256" key="4">
    <source>
        <dbReference type="SAM" id="Coils"/>
    </source>
</evidence>
<dbReference type="GO" id="GO:0060003">
    <property type="term" value="P:copper ion export"/>
    <property type="evidence" value="ECO:0007669"/>
    <property type="project" value="TreeGrafter"/>
</dbReference>
<dbReference type="eggNOG" id="COG0845">
    <property type="taxonomic scope" value="Bacteria"/>
</dbReference>
<sequence>MNPYDKRLIGSVVGAVLLAGISGFGIARYTAPSAGIVSSSQEASLVEPAQPDSLTMSIDAIREAGITTEVLQPGGLDAEIGAQAVVSPQPGGEAIVTARASGAVTQVFKRLGDPVQAGEVLAVVASRDAAQLAAARTAAYARAELARKELAREQYLYKQQVSARVDLERAQAEAQAAAADARRAKVEAEVANVTKDGQGVAVSSPISGRITTQSLSLGAFVQPETELFRIADPKQIQVEAAILPSDIFRIAPGDRAIVELPGGGTLEAKVGSVTPSLNTATRQATAVIDVEAGSLQPGLAVRVRIFPQKTEASGVIVVPEEAIQTLDGKDTVFVRTADGFKARFITIGQRSAGRVEVVKGLSPGETIVTGQAFLLKAELGKGAGEEE</sequence>
<dbReference type="AlphaFoldDB" id="A9IF42"/>
<dbReference type="STRING" id="94624.Bpet4607"/>
<keyword evidence="2" id="KW-0813">Transport</keyword>
<dbReference type="Gene3D" id="2.40.420.20">
    <property type="match status" value="1"/>
</dbReference>
<gene>
    <name evidence="8" type="primary">czcB</name>
    <name evidence="8" type="ordered locus">Bpet4607</name>
</gene>
<feature type="coiled-coil region" evidence="4">
    <location>
        <begin position="164"/>
        <end position="196"/>
    </location>
</feature>
<protein>
    <submittedName>
        <fullName evidence="8">Cobalt-zinc-cadmium resistance protein czcB</fullName>
    </submittedName>
</protein>
<evidence type="ECO:0000259" key="7">
    <source>
        <dbReference type="Pfam" id="PF25975"/>
    </source>
</evidence>
<dbReference type="Pfam" id="PF25954">
    <property type="entry name" value="Beta-barrel_RND_2"/>
    <property type="match status" value="1"/>
</dbReference>
<keyword evidence="3" id="KW-0170">Cobalt</keyword>
<feature type="domain" description="CusB-like beta-barrel" evidence="5">
    <location>
        <begin position="238"/>
        <end position="305"/>
    </location>
</feature>
<dbReference type="GO" id="GO:0022857">
    <property type="term" value="F:transmembrane transporter activity"/>
    <property type="evidence" value="ECO:0007669"/>
    <property type="project" value="InterPro"/>
</dbReference>
<dbReference type="SUPFAM" id="SSF111369">
    <property type="entry name" value="HlyD-like secretion proteins"/>
    <property type="match status" value="1"/>
</dbReference>
<comment type="similarity">
    <text evidence="1">Belongs to the membrane fusion protein (MFP) (TC 8.A.1) family.</text>
</comment>
<evidence type="ECO:0000313" key="8">
    <source>
        <dbReference type="EMBL" id="CAP44958.1"/>
    </source>
</evidence>
<feature type="domain" description="CzcB-like C-terminal circularly permuted SH3-like" evidence="7">
    <location>
        <begin position="316"/>
        <end position="376"/>
    </location>
</feature>
<dbReference type="GO" id="GO:0015679">
    <property type="term" value="P:plasma membrane copper ion transport"/>
    <property type="evidence" value="ECO:0007669"/>
    <property type="project" value="TreeGrafter"/>
</dbReference>
<dbReference type="PANTHER" id="PTHR30097:SF4">
    <property type="entry name" value="SLR6042 PROTEIN"/>
    <property type="match status" value="1"/>
</dbReference>
<dbReference type="Gene3D" id="2.40.50.100">
    <property type="match status" value="1"/>
</dbReference>
<dbReference type="Gene3D" id="2.40.30.170">
    <property type="match status" value="1"/>
</dbReference>
<accession>A9IF42</accession>
<evidence type="ECO:0000256" key="2">
    <source>
        <dbReference type="ARBA" id="ARBA00022448"/>
    </source>
</evidence>
<name>A9IF42_BORPD</name>
<evidence type="ECO:0000259" key="5">
    <source>
        <dbReference type="Pfam" id="PF25954"/>
    </source>
</evidence>
<evidence type="ECO:0000256" key="3">
    <source>
        <dbReference type="ARBA" id="ARBA00023285"/>
    </source>
</evidence>
<dbReference type="InterPro" id="IPR058649">
    <property type="entry name" value="CzcB_C"/>
</dbReference>
<dbReference type="FunFam" id="2.40.420.20:FF:000006">
    <property type="entry name" value="RND family efflux transporter MFP subunit"/>
    <property type="match status" value="1"/>
</dbReference>